<dbReference type="RefSeq" id="WP_136864213.1">
    <property type="nucleotide sequence ID" value="NZ_SWCJ01000012.1"/>
</dbReference>
<keyword evidence="3" id="KW-1185">Reference proteome</keyword>
<gene>
    <name evidence="2" type="ORF">FCL42_14870</name>
</gene>
<reference evidence="2 3" key="1">
    <citation type="submission" date="2019-04" db="EMBL/GenBank/DDBJ databases">
        <authorList>
            <person name="Hwang J.C."/>
        </authorList>
    </citation>
    <scope>NUCLEOTIDE SEQUENCE [LARGE SCALE GENOMIC DNA]</scope>
    <source>
        <strain evidence="2 3">IMCC35002</strain>
    </source>
</reference>
<dbReference type="AlphaFoldDB" id="A0A4U1BL09"/>
<keyword evidence="1" id="KW-0812">Transmembrane</keyword>
<protein>
    <submittedName>
        <fullName evidence="2">Uncharacterized protein</fullName>
    </submittedName>
</protein>
<comment type="caution">
    <text evidence="2">The sequence shown here is derived from an EMBL/GenBank/DDBJ whole genome shotgun (WGS) entry which is preliminary data.</text>
</comment>
<dbReference type="EMBL" id="SWCJ01000012">
    <property type="protein sequence ID" value="TKB53345.1"/>
    <property type="molecule type" value="Genomic_DNA"/>
</dbReference>
<dbReference type="Proteomes" id="UP000305675">
    <property type="component" value="Unassembled WGS sequence"/>
</dbReference>
<proteinExistence type="predicted"/>
<keyword evidence="1" id="KW-0472">Membrane</keyword>
<name>A0A4U1BL09_9GAMM</name>
<keyword evidence="1" id="KW-1133">Transmembrane helix</keyword>
<accession>A0A4U1BL09</accession>
<organism evidence="2 3">
    <name type="scientific">Ferrimonas aestuarii</name>
    <dbReference type="NCBI Taxonomy" id="2569539"/>
    <lineage>
        <taxon>Bacteria</taxon>
        <taxon>Pseudomonadati</taxon>
        <taxon>Pseudomonadota</taxon>
        <taxon>Gammaproteobacteria</taxon>
        <taxon>Alteromonadales</taxon>
        <taxon>Ferrimonadaceae</taxon>
        <taxon>Ferrimonas</taxon>
    </lineage>
</organism>
<sequence length="151" mass="17483">MNSAKVFKPKSIVMLASLIFLVFITTLIYQLGKEDDLALETFQYIDENTEYSLELGESLQHGKLGDFYHCIKNYRPVREIRTKDGKDGRAKLVISDFTFFKFLTIDNEVYRFYIGFVEDGLDSENKKVFRTSRKSKSYAVNCDLSLLSISE</sequence>
<evidence type="ECO:0000313" key="3">
    <source>
        <dbReference type="Proteomes" id="UP000305675"/>
    </source>
</evidence>
<dbReference type="OrthoDB" id="6293173at2"/>
<evidence type="ECO:0000313" key="2">
    <source>
        <dbReference type="EMBL" id="TKB53345.1"/>
    </source>
</evidence>
<evidence type="ECO:0000256" key="1">
    <source>
        <dbReference type="SAM" id="Phobius"/>
    </source>
</evidence>
<feature type="transmembrane region" description="Helical" evidence="1">
    <location>
        <begin position="12"/>
        <end position="32"/>
    </location>
</feature>